<proteinExistence type="predicted"/>
<dbReference type="Proteomes" id="UP001595715">
    <property type="component" value="Unassembled WGS sequence"/>
</dbReference>
<sequence length="201" mass="22824">MNPALRSALRRLGWGFVFPLLDIHIGPFDVLPDLIGYVMIISALRQLGAKYDGCKAAIWLAVVLALLSVARLGFNTSMTIYQFSTAPLVMHVYVQAAVIVHSLLAYRIFQLLYRIAAPIAPPQLKDAIVSRRNYYMTVFAAQLFFYPFLINIEESWVMLLLLLQVLFMLAEFLLIRLPFRMSRIRHNPPADHDENAATATE</sequence>
<dbReference type="EMBL" id="JBHSAM010000014">
    <property type="protein sequence ID" value="MFC4099026.1"/>
    <property type="molecule type" value="Genomic_DNA"/>
</dbReference>
<feature type="transmembrane region" description="Helical" evidence="1">
    <location>
        <begin position="134"/>
        <end position="150"/>
    </location>
</feature>
<organism evidence="2 3">
    <name type="scientific">Paenibacillus xanthanilyticus</name>
    <dbReference type="NCBI Taxonomy" id="1783531"/>
    <lineage>
        <taxon>Bacteria</taxon>
        <taxon>Bacillati</taxon>
        <taxon>Bacillota</taxon>
        <taxon>Bacilli</taxon>
        <taxon>Bacillales</taxon>
        <taxon>Paenibacillaceae</taxon>
        <taxon>Paenibacillus</taxon>
    </lineage>
</organism>
<protein>
    <submittedName>
        <fullName evidence="2">Uncharacterized protein</fullName>
    </submittedName>
</protein>
<evidence type="ECO:0000313" key="2">
    <source>
        <dbReference type="EMBL" id="MFC4099026.1"/>
    </source>
</evidence>
<reference evidence="3" key="1">
    <citation type="journal article" date="2019" name="Int. J. Syst. Evol. Microbiol.">
        <title>The Global Catalogue of Microorganisms (GCM) 10K type strain sequencing project: providing services to taxonomists for standard genome sequencing and annotation.</title>
        <authorList>
            <consortium name="The Broad Institute Genomics Platform"/>
            <consortium name="The Broad Institute Genome Sequencing Center for Infectious Disease"/>
            <person name="Wu L."/>
            <person name="Ma J."/>
        </authorList>
    </citation>
    <scope>NUCLEOTIDE SEQUENCE [LARGE SCALE GENOMIC DNA]</scope>
    <source>
        <strain evidence="3">IBRC-M 10987</strain>
    </source>
</reference>
<gene>
    <name evidence="2" type="ORF">ACFOZ8_05075</name>
</gene>
<comment type="caution">
    <text evidence="2">The sequence shown here is derived from an EMBL/GenBank/DDBJ whole genome shotgun (WGS) entry which is preliminary data.</text>
</comment>
<feature type="transmembrane region" description="Helical" evidence="1">
    <location>
        <begin position="56"/>
        <end position="74"/>
    </location>
</feature>
<evidence type="ECO:0000256" key="1">
    <source>
        <dbReference type="SAM" id="Phobius"/>
    </source>
</evidence>
<keyword evidence="1" id="KW-0472">Membrane</keyword>
<feature type="transmembrane region" description="Helical" evidence="1">
    <location>
        <begin position="156"/>
        <end position="175"/>
    </location>
</feature>
<keyword evidence="1" id="KW-1133">Transmembrane helix</keyword>
<feature type="transmembrane region" description="Helical" evidence="1">
    <location>
        <begin position="94"/>
        <end position="113"/>
    </location>
</feature>
<keyword evidence="1" id="KW-0812">Transmembrane</keyword>
<name>A0ABV8JXR8_9BACL</name>
<accession>A0ABV8JXR8</accession>
<keyword evidence="3" id="KW-1185">Reference proteome</keyword>
<dbReference type="RefSeq" id="WP_377717718.1">
    <property type="nucleotide sequence ID" value="NZ_JBHSAM010000014.1"/>
</dbReference>
<evidence type="ECO:0000313" key="3">
    <source>
        <dbReference type="Proteomes" id="UP001595715"/>
    </source>
</evidence>